<accession>A0ABQ0DFU1</accession>
<keyword evidence="1" id="KW-0472">Membrane</keyword>
<evidence type="ECO:0000313" key="2">
    <source>
        <dbReference type="EMBL" id="GAB1221722.1"/>
    </source>
</evidence>
<keyword evidence="3" id="KW-1185">Reference proteome</keyword>
<keyword evidence="1" id="KW-0812">Transmembrane</keyword>
<feature type="transmembrane region" description="Helical" evidence="1">
    <location>
        <begin position="87"/>
        <end position="105"/>
    </location>
</feature>
<reference evidence="2 3" key="1">
    <citation type="journal article" date="2019" name="PLoS Negl. Trop. Dis.">
        <title>Whole genome sequencing of Entamoeba nuttalli reveals mammalian host-related molecular signatures and a novel octapeptide-repeat surface protein.</title>
        <authorList>
            <person name="Tanaka M."/>
            <person name="Makiuchi T."/>
            <person name="Komiyama T."/>
            <person name="Shiina T."/>
            <person name="Osaki K."/>
            <person name="Tachibana H."/>
        </authorList>
    </citation>
    <scope>NUCLEOTIDE SEQUENCE [LARGE SCALE GENOMIC DNA]</scope>
    <source>
        <strain evidence="2 3">P19-061405</strain>
    </source>
</reference>
<dbReference type="Proteomes" id="UP001628156">
    <property type="component" value="Unassembled WGS sequence"/>
</dbReference>
<proteinExistence type="predicted"/>
<organism evidence="2 3">
    <name type="scientific">Entamoeba nuttalli</name>
    <dbReference type="NCBI Taxonomy" id="412467"/>
    <lineage>
        <taxon>Eukaryota</taxon>
        <taxon>Amoebozoa</taxon>
        <taxon>Evosea</taxon>
        <taxon>Archamoebae</taxon>
        <taxon>Mastigamoebida</taxon>
        <taxon>Entamoebidae</taxon>
        <taxon>Entamoeba</taxon>
    </lineage>
</organism>
<dbReference type="PANTHER" id="PTHR34078:SF3">
    <property type="entry name" value="TRANSMEMBRANE PROTEIN"/>
    <property type="match status" value="1"/>
</dbReference>
<dbReference type="PANTHER" id="PTHR34078">
    <property type="entry name" value="EXPRESSED PROTEIN"/>
    <property type="match status" value="1"/>
</dbReference>
<dbReference type="EMBL" id="BAAFRS010000083">
    <property type="protein sequence ID" value="GAB1221722.1"/>
    <property type="molecule type" value="Genomic_DNA"/>
</dbReference>
<gene>
    <name evidence="2" type="ORF">ENUP19_0083G0098</name>
</gene>
<protein>
    <recommendedName>
        <fullName evidence="4">Transmembrane protein</fullName>
    </recommendedName>
</protein>
<sequence>MQYQQLPGNPEYSQQTAQQYQTVPPQYNPQPYVFQPNVDQQENKSIYNENNESNTSAILFALGFLCCCVWCYGWCQYRHSTNSQARMFAVMSMVFFIVSTLIIVISIGFSIVMIIISVAAAAAAATTVDTY</sequence>
<evidence type="ECO:0008006" key="4">
    <source>
        <dbReference type="Google" id="ProtNLM"/>
    </source>
</evidence>
<evidence type="ECO:0000256" key="1">
    <source>
        <dbReference type="SAM" id="Phobius"/>
    </source>
</evidence>
<name>A0ABQ0DFU1_9EUKA</name>
<comment type="caution">
    <text evidence="2">The sequence shown here is derived from an EMBL/GenBank/DDBJ whole genome shotgun (WGS) entry which is preliminary data.</text>
</comment>
<keyword evidence="1" id="KW-1133">Transmembrane helix</keyword>
<evidence type="ECO:0000313" key="3">
    <source>
        <dbReference type="Proteomes" id="UP001628156"/>
    </source>
</evidence>
<feature type="transmembrane region" description="Helical" evidence="1">
    <location>
        <begin position="57"/>
        <end position="75"/>
    </location>
</feature>